<feature type="region of interest" description="Disordered" evidence="1">
    <location>
        <begin position="124"/>
        <end position="144"/>
    </location>
</feature>
<evidence type="ECO:0000313" key="2">
    <source>
        <dbReference type="EMBL" id="ETR69818.1"/>
    </source>
</evidence>
<dbReference type="AlphaFoldDB" id="A0A1V1P4U4"/>
<sequence length="171" mass="17469">MAASSSSLIDNPNCVSVSVNKGAPTDVAEISIFPLDVSTVSAFLMPALTSISISLYANATPMLTDTPATPPKDAAMDAAPTMDLILEPSLASNVIVSAEIPVSPSPSIQASISTLIRFSTLAPEPLNATPATPPPARATEPEKTRASMVCSDSAVCVRSPPAAMLESLTMA</sequence>
<accession>A0A1V1P4U4</accession>
<comment type="caution">
    <text evidence="2">The sequence shown here is derived from an EMBL/GenBank/DDBJ whole genome shotgun (WGS) entry which is preliminary data.</text>
</comment>
<dbReference type="Proteomes" id="UP000189670">
    <property type="component" value="Unassembled WGS sequence"/>
</dbReference>
<dbReference type="EMBL" id="ATBP01000550">
    <property type="protein sequence ID" value="ETR69818.1"/>
    <property type="molecule type" value="Genomic_DNA"/>
</dbReference>
<organism evidence="2 3">
    <name type="scientific">Candidatus Magnetoglobus multicellularis str. Araruama</name>
    <dbReference type="NCBI Taxonomy" id="890399"/>
    <lineage>
        <taxon>Bacteria</taxon>
        <taxon>Pseudomonadati</taxon>
        <taxon>Thermodesulfobacteriota</taxon>
        <taxon>Desulfobacteria</taxon>
        <taxon>Desulfobacterales</taxon>
        <taxon>Desulfobacteraceae</taxon>
        <taxon>Candidatus Magnetoglobus</taxon>
    </lineage>
</organism>
<proteinExistence type="predicted"/>
<name>A0A1V1P4U4_9BACT</name>
<protein>
    <submittedName>
        <fullName evidence="2">Uncharacterized protein</fullName>
    </submittedName>
</protein>
<evidence type="ECO:0000313" key="3">
    <source>
        <dbReference type="Proteomes" id="UP000189670"/>
    </source>
</evidence>
<evidence type="ECO:0000256" key="1">
    <source>
        <dbReference type="SAM" id="MobiDB-lite"/>
    </source>
</evidence>
<gene>
    <name evidence="2" type="ORF">OMM_03677</name>
</gene>
<reference evidence="3" key="1">
    <citation type="submission" date="2012-11" db="EMBL/GenBank/DDBJ databases">
        <authorList>
            <person name="Lucero-Rivera Y.E."/>
            <person name="Tovar-Ramirez D."/>
        </authorList>
    </citation>
    <scope>NUCLEOTIDE SEQUENCE [LARGE SCALE GENOMIC DNA]</scope>
    <source>
        <strain evidence="3">Araruama</strain>
    </source>
</reference>